<evidence type="ECO:0000256" key="11">
    <source>
        <dbReference type="PROSITE-ProRule" id="PRU00042"/>
    </source>
</evidence>
<dbReference type="SMART" id="SM00355">
    <property type="entry name" value="ZnF_C2H2"/>
    <property type="match status" value="7"/>
</dbReference>
<feature type="domain" description="ZAD" evidence="15">
    <location>
        <begin position="102"/>
        <end position="187"/>
    </location>
</feature>
<keyword evidence="5 11" id="KW-0863">Zinc-finger</keyword>
<dbReference type="Gene3D" id="3.30.160.60">
    <property type="entry name" value="Classic Zinc Finger"/>
    <property type="match status" value="6"/>
</dbReference>
<dbReference type="InterPro" id="IPR012934">
    <property type="entry name" value="Znf_AD"/>
</dbReference>
<dbReference type="FunFam" id="3.30.160.60:FF:000264">
    <property type="entry name" value="Zinc finger protein 236"/>
    <property type="match status" value="1"/>
</dbReference>
<evidence type="ECO:0000256" key="2">
    <source>
        <dbReference type="ARBA" id="ARBA00006991"/>
    </source>
</evidence>
<dbReference type="PROSITE" id="PS00028">
    <property type="entry name" value="ZINC_FINGER_C2H2_1"/>
    <property type="match status" value="6"/>
</dbReference>
<keyword evidence="4" id="KW-0677">Repeat</keyword>
<sequence length="527" mass="61609">MNDRVTENSSSVICDSQNKIEEDILIKIIELKEEIPKSSKAKCWEIVSKEFNITIEECKKIYTNAISRYKISEFKDDSEIGKLLTQHGEELYYDYCMDNFSNLCRFCCRVNTSSLEFLQIYDDSSDDQLLETNQFIDQIHHVFHENILEKVDLKMSNLICYSCKTNIQELSSFLKRSEFNAEILSKVQTELESFRYDLESHKSNDHEIKESDNLEEENDQTLQSLERSINEDDDIEEVEEMTDEEQDVEEEISSKSSKRFKVLGRLDKVRKSYRGKNSQCQVCGKLVKGIQIHMLTHTGEKRHKCSYCSKSFTQSGQLKRHVNSHLNIRNYKCPEPGCERTFVDPSSVTKHLVVHNKEDRKYQCSLCGARFNRLGALRYHEKTHRQERNHSCDICEKTFLAKYDLTKHYRTHTGEKPYSCKYCDKKFSISKNAKVHLRVHTKEKPYSCKFCDLSFAYRSSMKNHLIKIHNHADTSNLPLLQAINIAIRSDSENNEMNRLQQQIAVDAMSLDSLGMEVIELEDPNRLH</sequence>
<feature type="domain" description="C2H2-type" evidence="14">
    <location>
        <begin position="418"/>
        <end position="445"/>
    </location>
</feature>
<evidence type="ECO:0000256" key="3">
    <source>
        <dbReference type="ARBA" id="ARBA00022723"/>
    </source>
</evidence>
<feature type="region of interest" description="Disordered" evidence="13">
    <location>
        <begin position="205"/>
        <end position="233"/>
    </location>
</feature>
<keyword evidence="9" id="KW-0804">Transcription</keyword>
<gene>
    <name evidence="16" type="ORF">CLUMA_CG013091</name>
</gene>
<dbReference type="OrthoDB" id="7760418at2759"/>
<evidence type="ECO:0000256" key="13">
    <source>
        <dbReference type="SAM" id="MobiDB-lite"/>
    </source>
</evidence>
<feature type="domain" description="C2H2-type" evidence="14">
    <location>
        <begin position="390"/>
        <end position="417"/>
    </location>
</feature>
<keyword evidence="6 12" id="KW-0862">Zinc</keyword>
<feature type="domain" description="C2H2-type" evidence="14">
    <location>
        <begin position="331"/>
        <end position="360"/>
    </location>
</feature>
<dbReference type="FunFam" id="3.30.160.60:FF:001480">
    <property type="entry name" value="Si:cabz01071911.3"/>
    <property type="match status" value="1"/>
</dbReference>
<dbReference type="GO" id="GO:0000981">
    <property type="term" value="F:DNA-binding transcription factor activity, RNA polymerase II-specific"/>
    <property type="evidence" value="ECO:0007669"/>
    <property type="project" value="TreeGrafter"/>
</dbReference>
<dbReference type="PROSITE" id="PS50157">
    <property type="entry name" value="ZINC_FINGER_C2H2_2"/>
    <property type="match status" value="6"/>
</dbReference>
<dbReference type="GO" id="GO:0000978">
    <property type="term" value="F:RNA polymerase II cis-regulatory region sequence-specific DNA binding"/>
    <property type="evidence" value="ECO:0007669"/>
    <property type="project" value="TreeGrafter"/>
</dbReference>
<keyword evidence="17" id="KW-1185">Reference proteome</keyword>
<dbReference type="InterPro" id="IPR036236">
    <property type="entry name" value="Znf_C2H2_sf"/>
</dbReference>
<feature type="domain" description="C2H2-type" evidence="14">
    <location>
        <begin position="303"/>
        <end position="330"/>
    </location>
</feature>
<evidence type="ECO:0000313" key="17">
    <source>
        <dbReference type="Proteomes" id="UP000183832"/>
    </source>
</evidence>
<keyword evidence="7" id="KW-0805">Transcription regulation</keyword>
<evidence type="ECO:0000256" key="1">
    <source>
        <dbReference type="ARBA" id="ARBA00004123"/>
    </source>
</evidence>
<dbReference type="PROSITE" id="PS51915">
    <property type="entry name" value="ZAD"/>
    <property type="match status" value="1"/>
</dbReference>
<dbReference type="InterPro" id="IPR050329">
    <property type="entry name" value="GLI_C2H2-zinc-finger"/>
</dbReference>
<comment type="similarity">
    <text evidence="2">Belongs to the krueppel C2H2-type zinc-finger protein family.</text>
</comment>
<evidence type="ECO:0000256" key="7">
    <source>
        <dbReference type="ARBA" id="ARBA00023015"/>
    </source>
</evidence>
<feature type="binding site" evidence="12">
    <location>
        <position position="104"/>
    </location>
    <ligand>
        <name>Zn(2+)</name>
        <dbReference type="ChEBI" id="CHEBI:29105"/>
    </ligand>
</feature>
<dbReference type="FunFam" id="3.30.160.60:FF:000145">
    <property type="entry name" value="Zinc finger protein 574"/>
    <property type="match status" value="1"/>
</dbReference>
<evidence type="ECO:0000259" key="14">
    <source>
        <dbReference type="PROSITE" id="PS50157"/>
    </source>
</evidence>
<feature type="domain" description="C2H2-type" evidence="14">
    <location>
        <begin position="446"/>
        <end position="474"/>
    </location>
</feature>
<dbReference type="SUPFAM" id="SSF57667">
    <property type="entry name" value="beta-beta-alpha zinc fingers"/>
    <property type="match status" value="4"/>
</dbReference>
<dbReference type="GO" id="GO:0008270">
    <property type="term" value="F:zinc ion binding"/>
    <property type="evidence" value="ECO:0007669"/>
    <property type="project" value="UniProtKB-UniRule"/>
</dbReference>
<accession>A0A1J1IHP5</accession>
<dbReference type="PANTHER" id="PTHR19818">
    <property type="entry name" value="ZINC FINGER PROTEIN ZIC AND GLI"/>
    <property type="match status" value="1"/>
</dbReference>
<dbReference type="Gene3D" id="3.40.1800.20">
    <property type="match status" value="1"/>
</dbReference>
<dbReference type="AlphaFoldDB" id="A0A1J1IHP5"/>
<evidence type="ECO:0000313" key="16">
    <source>
        <dbReference type="EMBL" id="CRK99783.1"/>
    </source>
</evidence>
<dbReference type="Pfam" id="PF13912">
    <property type="entry name" value="zf-C2H2_6"/>
    <property type="match status" value="1"/>
</dbReference>
<name>A0A1J1IHP5_9DIPT</name>
<feature type="binding site" evidence="12">
    <location>
        <position position="160"/>
    </location>
    <ligand>
        <name>Zn(2+)</name>
        <dbReference type="ChEBI" id="CHEBI:29105"/>
    </ligand>
</feature>
<dbReference type="Proteomes" id="UP000183832">
    <property type="component" value="Unassembled WGS sequence"/>
</dbReference>
<feature type="binding site" evidence="12">
    <location>
        <position position="107"/>
    </location>
    <ligand>
        <name>Zn(2+)</name>
        <dbReference type="ChEBI" id="CHEBI:29105"/>
    </ligand>
</feature>
<keyword evidence="3 12" id="KW-0479">Metal-binding</keyword>
<evidence type="ECO:0000256" key="8">
    <source>
        <dbReference type="ARBA" id="ARBA00023125"/>
    </source>
</evidence>
<evidence type="ECO:0000256" key="6">
    <source>
        <dbReference type="ARBA" id="ARBA00022833"/>
    </source>
</evidence>
<proteinExistence type="inferred from homology"/>
<evidence type="ECO:0000259" key="15">
    <source>
        <dbReference type="PROSITE" id="PS51915"/>
    </source>
</evidence>
<keyword evidence="10" id="KW-0539">Nucleus</keyword>
<organism evidence="16 17">
    <name type="scientific">Clunio marinus</name>
    <dbReference type="NCBI Taxonomy" id="568069"/>
    <lineage>
        <taxon>Eukaryota</taxon>
        <taxon>Metazoa</taxon>
        <taxon>Ecdysozoa</taxon>
        <taxon>Arthropoda</taxon>
        <taxon>Hexapoda</taxon>
        <taxon>Insecta</taxon>
        <taxon>Pterygota</taxon>
        <taxon>Neoptera</taxon>
        <taxon>Endopterygota</taxon>
        <taxon>Diptera</taxon>
        <taxon>Nematocera</taxon>
        <taxon>Chironomoidea</taxon>
        <taxon>Chironomidae</taxon>
        <taxon>Clunio</taxon>
    </lineage>
</organism>
<evidence type="ECO:0000256" key="4">
    <source>
        <dbReference type="ARBA" id="ARBA00022737"/>
    </source>
</evidence>
<dbReference type="Pfam" id="PF00096">
    <property type="entry name" value="zf-C2H2"/>
    <property type="match status" value="4"/>
</dbReference>
<keyword evidence="8" id="KW-0238">DNA-binding</keyword>
<dbReference type="STRING" id="568069.A0A1J1IHP5"/>
<dbReference type="GO" id="GO:0045944">
    <property type="term" value="P:positive regulation of transcription by RNA polymerase II"/>
    <property type="evidence" value="ECO:0007669"/>
    <property type="project" value="UniProtKB-ARBA"/>
</dbReference>
<evidence type="ECO:0000256" key="12">
    <source>
        <dbReference type="PROSITE-ProRule" id="PRU01263"/>
    </source>
</evidence>
<reference evidence="16 17" key="1">
    <citation type="submission" date="2015-04" db="EMBL/GenBank/DDBJ databases">
        <authorList>
            <person name="Syromyatnikov M.Y."/>
            <person name="Popov V.N."/>
        </authorList>
    </citation>
    <scope>NUCLEOTIDE SEQUENCE [LARGE SCALE GENOMIC DNA]</scope>
</reference>
<dbReference type="PANTHER" id="PTHR19818:SF159">
    <property type="entry name" value="C2H2-TYPE DOMAIN-CONTAINING PROTEIN"/>
    <property type="match status" value="1"/>
</dbReference>
<comment type="subcellular location">
    <subcellularLocation>
        <location evidence="1">Nucleus</location>
    </subcellularLocation>
</comment>
<dbReference type="EMBL" id="CVRI01000053">
    <property type="protein sequence ID" value="CRK99783.1"/>
    <property type="molecule type" value="Genomic_DNA"/>
</dbReference>
<dbReference type="FunFam" id="3.30.160.60:FF:000065">
    <property type="entry name" value="B-cell CLL/lymphoma 6, member B"/>
    <property type="match status" value="1"/>
</dbReference>
<dbReference type="SMART" id="SM00868">
    <property type="entry name" value="zf-AD"/>
    <property type="match status" value="1"/>
</dbReference>
<evidence type="ECO:0000256" key="5">
    <source>
        <dbReference type="ARBA" id="ARBA00022771"/>
    </source>
</evidence>
<feature type="domain" description="C2H2-type" evidence="14">
    <location>
        <begin position="362"/>
        <end position="389"/>
    </location>
</feature>
<dbReference type="InterPro" id="IPR013087">
    <property type="entry name" value="Znf_C2H2_type"/>
</dbReference>
<protein>
    <submittedName>
        <fullName evidence="16">CLUMA_CG013091, isoform A</fullName>
    </submittedName>
</protein>
<feature type="binding site" evidence="12">
    <location>
        <position position="163"/>
    </location>
    <ligand>
        <name>Zn(2+)</name>
        <dbReference type="ChEBI" id="CHEBI:29105"/>
    </ligand>
</feature>
<evidence type="ECO:0000256" key="10">
    <source>
        <dbReference type="ARBA" id="ARBA00023242"/>
    </source>
</evidence>
<dbReference type="GO" id="GO:0005634">
    <property type="term" value="C:nucleus"/>
    <property type="evidence" value="ECO:0007669"/>
    <property type="project" value="UniProtKB-SubCell"/>
</dbReference>
<evidence type="ECO:0000256" key="9">
    <source>
        <dbReference type="ARBA" id="ARBA00023163"/>
    </source>
</evidence>